<feature type="region of interest" description="Disordered" evidence="2">
    <location>
        <begin position="332"/>
        <end position="388"/>
    </location>
</feature>
<dbReference type="AlphaFoldDB" id="A0A0F2M6M5"/>
<reference evidence="3 4" key="1">
    <citation type="journal article" date="2014" name="BMC Genomics">
        <title>Comparative genomics of the major fungal agents of human and animal Sporotrichosis: Sporothrix schenckii and Sporothrix brasiliensis.</title>
        <authorList>
            <person name="Teixeira M.M."/>
            <person name="de Almeida L.G."/>
            <person name="Kubitschek-Barreira P."/>
            <person name="Alves F.L."/>
            <person name="Kioshima E.S."/>
            <person name="Abadio A.K."/>
            <person name="Fernandes L."/>
            <person name="Derengowski L.S."/>
            <person name="Ferreira K.S."/>
            <person name="Souza R.C."/>
            <person name="Ruiz J.C."/>
            <person name="de Andrade N.C."/>
            <person name="Paes H.C."/>
            <person name="Nicola A.M."/>
            <person name="Albuquerque P."/>
            <person name="Gerber A.L."/>
            <person name="Martins V.P."/>
            <person name="Peconick L.D."/>
            <person name="Neto A.V."/>
            <person name="Chaucanez C.B."/>
            <person name="Silva P.A."/>
            <person name="Cunha O.L."/>
            <person name="de Oliveira F.F."/>
            <person name="dos Santos T.C."/>
            <person name="Barros A.L."/>
            <person name="Soares M.A."/>
            <person name="de Oliveira L.M."/>
            <person name="Marini M.M."/>
            <person name="Villalobos-Duno H."/>
            <person name="Cunha M.M."/>
            <person name="de Hoog S."/>
            <person name="da Silveira J.F."/>
            <person name="Henrissat B."/>
            <person name="Nino-Vega G.A."/>
            <person name="Cisalpino P.S."/>
            <person name="Mora-Montes H.M."/>
            <person name="Almeida S.R."/>
            <person name="Stajich J.E."/>
            <person name="Lopes-Bezerra L.M."/>
            <person name="Vasconcelos A.T."/>
            <person name="Felipe M.S."/>
        </authorList>
    </citation>
    <scope>NUCLEOTIDE SEQUENCE [LARGE SCALE GENOMIC DNA]</scope>
    <source>
        <strain evidence="3 4">1099-18</strain>
    </source>
</reference>
<feature type="compositionally biased region" description="Low complexity" evidence="2">
    <location>
        <begin position="357"/>
        <end position="380"/>
    </location>
</feature>
<feature type="region of interest" description="Disordered" evidence="2">
    <location>
        <begin position="1"/>
        <end position="41"/>
    </location>
</feature>
<evidence type="ECO:0000256" key="1">
    <source>
        <dbReference type="SAM" id="Coils"/>
    </source>
</evidence>
<protein>
    <submittedName>
        <fullName evidence="3">Uncharacterized protein</fullName>
    </submittedName>
</protein>
<name>A0A0F2M6M5_SPOSC</name>
<dbReference type="KEGG" id="ssck:SPSK_09432"/>
<keyword evidence="1" id="KW-0175">Coiled coil</keyword>
<dbReference type="Proteomes" id="UP000033710">
    <property type="component" value="Unassembled WGS sequence"/>
</dbReference>
<organism evidence="3 4">
    <name type="scientific">Sporothrix schenckii 1099-18</name>
    <dbReference type="NCBI Taxonomy" id="1397361"/>
    <lineage>
        <taxon>Eukaryota</taxon>
        <taxon>Fungi</taxon>
        <taxon>Dikarya</taxon>
        <taxon>Ascomycota</taxon>
        <taxon>Pezizomycotina</taxon>
        <taxon>Sordariomycetes</taxon>
        <taxon>Sordariomycetidae</taxon>
        <taxon>Ophiostomatales</taxon>
        <taxon>Ophiostomataceae</taxon>
        <taxon>Sporothrix</taxon>
    </lineage>
</organism>
<feature type="compositionally biased region" description="Polar residues" evidence="2">
    <location>
        <begin position="126"/>
        <end position="148"/>
    </location>
</feature>
<accession>A0A0F2M6M5</accession>
<dbReference type="VEuPathDB" id="FungiDB:SPSK_09432"/>
<evidence type="ECO:0000256" key="2">
    <source>
        <dbReference type="SAM" id="MobiDB-lite"/>
    </source>
</evidence>
<dbReference type="RefSeq" id="XP_016587430.1">
    <property type="nucleotide sequence ID" value="XM_016736004.1"/>
</dbReference>
<evidence type="ECO:0000313" key="3">
    <source>
        <dbReference type="EMBL" id="KJR84754.1"/>
    </source>
</evidence>
<reference evidence="3 4" key="2">
    <citation type="journal article" date="2015" name="Eukaryot. Cell">
        <title>Asexual propagation of a virulent clone complex in a human and feline outbreak of sporotrichosis.</title>
        <authorList>
            <person name="Teixeira Mde M."/>
            <person name="Rodrigues A.M."/>
            <person name="Tsui C.K."/>
            <person name="de Almeida L.G."/>
            <person name="Van Diepeningen A.D."/>
            <person name="van den Ende B.G."/>
            <person name="Fernandes G.F."/>
            <person name="Kano R."/>
            <person name="Hamelin R.C."/>
            <person name="Lopes-Bezerra L.M."/>
            <person name="Vasconcelos A.T."/>
            <person name="de Hoog S."/>
            <person name="de Camargo Z.P."/>
            <person name="Felipe M.S."/>
        </authorList>
    </citation>
    <scope>NUCLEOTIDE SEQUENCE [LARGE SCALE GENOMIC DNA]</scope>
    <source>
        <strain evidence="3 4">1099-18</strain>
    </source>
</reference>
<sequence length="388" mass="42599">MAPSVINIFHRGSTSNPRNSGGDRVASTPSTNNNTDNSWSSRHQAVRIQALEARIEELCDLCEAQNQENARLSLIISGMEMAKTKQRAQHTMREADLMHRLNVKEQQLRLAQNGGGNPDDAETERGSTVVTAPSTILSDKPSAATSSILPDEPTNPSAVFASLNAERTRRVELEGQVARLRVQLNDERRCASTRNKEHATQQEQFTEQLAAKDVVVAAHDAEMHRVTALLTDRNNASLQRVADLERQIAEAAARHQTETEAQASRLAAQVRAVEDLRLQKNIQSTACATAERKLQRLQDEVARRGAQLEYYQQRLLRTAEFRLVKTPFEAEEAIPTAPRGQDPPRATAAPEEVSANPSTMGPESSPSSPSMPSTPSTPKSILPLETLA</sequence>
<feature type="coiled-coil region" evidence="1">
    <location>
        <begin position="234"/>
        <end position="307"/>
    </location>
</feature>
<evidence type="ECO:0000313" key="4">
    <source>
        <dbReference type="Proteomes" id="UP000033710"/>
    </source>
</evidence>
<feature type="compositionally biased region" description="Low complexity" evidence="2">
    <location>
        <begin position="27"/>
        <end position="41"/>
    </location>
</feature>
<dbReference type="EMBL" id="AXCR01000007">
    <property type="protein sequence ID" value="KJR84754.1"/>
    <property type="molecule type" value="Genomic_DNA"/>
</dbReference>
<dbReference type="GeneID" id="27671281"/>
<comment type="caution">
    <text evidence="3">The sequence shown here is derived from an EMBL/GenBank/DDBJ whole genome shotgun (WGS) entry which is preliminary data.</text>
</comment>
<gene>
    <name evidence="3" type="ORF">SPSK_09432</name>
</gene>
<feature type="region of interest" description="Disordered" evidence="2">
    <location>
        <begin position="110"/>
        <end position="153"/>
    </location>
</feature>
<dbReference type="OrthoDB" id="10354763at2759"/>
<proteinExistence type="predicted"/>